<keyword evidence="3" id="KW-1185">Reference proteome</keyword>
<dbReference type="Proteomes" id="UP001233999">
    <property type="component" value="Unassembled WGS sequence"/>
</dbReference>
<reference evidence="2" key="2">
    <citation type="submission" date="2023-05" db="EMBL/GenBank/DDBJ databases">
        <authorList>
            <person name="Fouks B."/>
        </authorList>
    </citation>
    <scope>NUCLEOTIDE SEQUENCE</scope>
    <source>
        <strain evidence="2">Stay&amp;Tobe</strain>
        <tissue evidence="2">Testes</tissue>
    </source>
</reference>
<dbReference type="AlphaFoldDB" id="A0AAD8E345"/>
<accession>A0AAD8E345</accession>
<keyword evidence="1" id="KW-0472">Membrane</keyword>
<feature type="transmembrane region" description="Helical" evidence="1">
    <location>
        <begin position="28"/>
        <end position="51"/>
    </location>
</feature>
<organism evidence="2 3">
    <name type="scientific">Diploptera punctata</name>
    <name type="common">Pacific beetle cockroach</name>
    <dbReference type="NCBI Taxonomy" id="6984"/>
    <lineage>
        <taxon>Eukaryota</taxon>
        <taxon>Metazoa</taxon>
        <taxon>Ecdysozoa</taxon>
        <taxon>Arthropoda</taxon>
        <taxon>Hexapoda</taxon>
        <taxon>Insecta</taxon>
        <taxon>Pterygota</taxon>
        <taxon>Neoptera</taxon>
        <taxon>Polyneoptera</taxon>
        <taxon>Dictyoptera</taxon>
        <taxon>Blattodea</taxon>
        <taxon>Blaberoidea</taxon>
        <taxon>Blaberidae</taxon>
        <taxon>Diplopterinae</taxon>
        <taxon>Diploptera</taxon>
    </lineage>
</organism>
<evidence type="ECO:0000313" key="2">
    <source>
        <dbReference type="EMBL" id="KAJ9575009.1"/>
    </source>
</evidence>
<name>A0AAD8E345_DIPPU</name>
<gene>
    <name evidence="2" type="ORF">L9F63_007837</name>
</gene>
<reference evidence="2" key="1">
    <citation type="journal article" date="2023" name="IScience">
        <title>Live-bearing cockroach genome reveals convergent evolutionary mechanisms linked to viviparity in insects and beyond.</title>
        <authorList>
            <person name="Fouks B."/>
            <person name="Harrison M.C."/>
            <person name="Mikhailova A.A."/>
            <person name="Marchal E."/>
            <person name="English S."/>
            <person name="Carruthers M."/>
            <person name="Jennings E.C."/>
            <person name="Chiamaka E.L."/>
            <person name="Frigard R.A."/>
            <person name="Pippel M."/>
            <person name="Attardo G.M."/>
            <person name="Benoit J.B."/>
            <person name="Bornberg-Bauer E."/>
            <person name="Tobe S.S."/>
        </authorList>
    </citation>
    <scope>NUCLEOTIDE SEQUENCE</scope>
    <source>
        <strain evidence="2">Stay&amp;Tobe</strain>
    </source>
</reference>
<keyword evidence="1" id="KW-0812">Transmembrane</keyword>
<dbReference type="EMBL" id="JASPKZ010010246">
    <property type="protein sequence ID" value="KAJ9575009.1"/>
    <property type="molecule type" value="Genomic_DNA"/>
</dbReference>
<proteinExistence type="predicted"/>
<feature type="non-terminal residue" evidence="2">
    <location>
        <position position="1"/>
    </location>
</feature>
<comment type="caution">
    <text evidence="2">The sequence shown here is derived from an EMBL/GenBank/DDBJ whole genome shotgun (WGS) entry which is preliminary data.</text>
</comment>
<evidence type="ECO:0000256" key="1">
    <source>
        <dbReference type="SAM" id="Phobius"/>
    </source>
</evidence>
<feature type="non-terminal residue" evidence="2">
    <location>
        <position position="52"/>
    </location>
</feature>
<evidence type="ECO:0000313" key="3">
    <source>
        <dbReference type="Proteomes" id="UP001233999"/>
    </source>
</evidence>
<keyword evidence="1" id="KW-1133">Transmembrane helix</keyword>
<protein>
    <submittedName>
        <fullName evidence="2">Uncharacterized protein</fullName>
    </submittedName>
</protein>
<sequence>AGDGTGCNPTLSKAAGVELDNSDSGEVFVIYLHIIIAIIVLISINLIGFLYF</sequence>